<comment type="caution">
    <text evidence="7">The sequence shown here is derived from an EMBL/GenBank/DDBJ whole genome shotgun (WGS) entry which is preliminary data.</text>
</comment>
<dbReference type="AlphaFoldDB" id="A0AAV7RLS6"/>
<dbReference type="SUPFAM" id="SSF53098">
    <property type="entry name" value="Ribonuclease H-like"/>
    <property type="match status" value="1"/>
</dbReference>
<evidence type="ECO:0000313" key="7">
    <source>
        <dbReference type="EMBL" id="KAJ1151803.1"/>
    </source>
</evidence>
<dbReference type="InterPro" id="IPR012337">
    <property type="entry name" value="RNaseH-like_sf"/>
</dbReference>
<gene>
    <name evidence="7" type="ORF">NDU88_004582</name>
</gene>
<protein>
    <recommendedName>
        <fullName evidence="6">Integrase catalytic domain-containing protein</fullName>
    </recommendedName>
</protein>
<evidence type="ECO:0000256" key="5">
    <source>
        <dbReference type="ARBA" id="ARBA00022801"/>
    </source>
</evidence>
<accession>A0AAV7RLS6</accession>
<dbReference type="Pfam" id="PF18697">
    <property type="entry name" value="MLVIN_C"/>
    <property type="match status" value="1"/>
</dbReference>
<keyword evidence="5" id="KW-0378">Hydrolase</keyword>
<evidence type="ECO:0000259" key="6">
    <source>
        <dbReference type="PROSITE" id="PS50994"/>
    </source>
</evidence>
<dbReference type="EMBL" id="JANPWB010000009">
    <property type="protein sequence ID" value="KAJ1151803.1"/>
    <property type="molecule type" value="Genomic_DNA"/>
</dbReference>
<organism evidence="7 8">
    <name type="scientific">Pleurodeles waltl</name>
    <name type="common">Iberian ribbed newt</name>
    <dbReference type="NCBI Taxonomy" id="8319"/>
    <lineage>
        <taxon>Eukaryota</taxon>
        <taxon>Metazoa</taxon>
        <taxon>Chordata</taxon>
        <taxon>Craniata</taxon>
        <taxon>Vertebrata</taxon>
        <taxon>Euteleostomi</taxon>
        <taxon>Amphibia</taxon>
        <taxon>Batrachia</taxon>
        <taxon>Caudata</taxon>
        <taxon>Salamandroidea</taxon>
        <taxon>Salamandridae</taxon>
        <taxon>Pleurodelinae</taxon>
        <taxon>Pleurodeles</taxon>
    </lineage>
</organism>
<keyword evidence="2" id="KW-0548">Nucleotidyltransferase</keyword>
<proteinExistence type="predicted"/>
<reference evidence="7" key="1">
    <citation type="journal article" date="2022" name="bioRxiv">
        <title>Sequencing and chromosome-scale assembly of the giantPleurodeles waltlgenome.</title>
        <authorList>
            <person name="Brown T."/>
            <person name="Elewa A."/>
            <person name="Iarovenko S."/>
            <person name="Subramanian E."/>
            <person name="Araus A.J."/>
            <person name="Petzold A."/>
            <person name="Susuki M."/>
            <person name="Suzuki K.-i.T."/>
            <person name="Hayashi T."/>
            <person name="Toyoda A."/>
            <person name="Oliveira C."/>
            <person name="Osipova E."/>
            <person name="Leigh N.D."/>
            <person name="Simon A."/>
            <person name="Yun M.H."/>
        </authorList>
    </citation>
    <scope>NUCLEOTIDE SEQUENCE</scope>
    <source>
        <strain evidence="7">20211129_DDA</strain>
        <tissue evidence="7">Liver</tissue>
    </source>
</reference>
<evidence type="ECO:0000256" key="4">
    <source>
        <dbReference type="ARBA" id="ARBA00022759"/>
    </source>
</evidence>
<keyword evidence="8" id="KW-1185">Reference proteome</keyword>
<keyword evidence="3" id="KW-0540">Nuclease</keyword>
<dbReference type="GO" id="GO:0003676">
    <property type="term" value="F:nucleic acid binding"/>
    <property type="evidence" value="ECO:0007669"/>
    <property type="project" value="InterPro"/>
</dbReference>
<feature type="domain" description="Integrase catalytic" evidence="6">
    <location>
        <begin position="110"/>
        <end position="282"/>
    </location>
</feature>
<name>A0AAV7RLS6_PLEWA</name>
<dbReference type="InterPro" id="IPR001584">
    <property type="entry name" value="Integrase_cat-core"/>
</dbReference>
<dbReference type="InterPro" id="IPR050951">
    <property type="entry name" value="Retrovirus_Pol_polyprotein"/>
</dbReference>
<dbReference type="Gene3D" id="2.30.30.850">
    <property type="match status" value="1"/>
</dbReference>
<dbReference type="InterPro" id="IPR036397">
    <property type="entry name" value="RNaseH_sf"/>
</dbReference>
<dbReference type="GO" id="GO:0016779">
    <property type="term" value="F:nucleotidyltransferase activity"/>
    <property type="evidence" value="ECO:0007669"/>
    <property type="project" value="UniProtKB-KW"/>
</dbReference>
<dbReference type="InterPro" id="IPR040643">
    <property type="entry name" value="MLVIN_C"/>
</dbReference>
<keyword evidence="4" id="KW-0255">Endonuclease</keyword>
<dbReference type="GO" id="GO:0016787">
    <property type="term" value="F:hydrolase activity"/>
    <property type="evidence" value="ECO:0007669"/>
    <property type="project" value="UniProtKB-KW"/>
</dbReference>
<dbReference type="PANTHER" id="PTHR37984">
    <property type="entry name" value="PROTEIN CBG26694"/>
    <property type="match status" value="1"/>
</dbReference>
<dbReference type="GO" id="GO:0015074">
    <property type="term" value="P:DNA integration"/>
    <property type="evidence" value="ECO:0007669"/>
    <property type="project" value="InterPro"/>
</dbReference>
<evidence type="ECO:0000256" key="1">
    <source>
        <dbReference type="ARBA" id="ARBA00022679"/>
    </source>
</evidence>
<dbReference type="Proteomes" id="UP001066276">
    <property type="component" value="Chromosome 5"/>
</dbReference>
<evidence type="ECO:0000256" key="3">
    <source>
        <dbReference type="ARBA" id="ARBA00022722"/>
    </source>
</evidence>
<dbReference type="GO" id="GO:0004519">
    <property type="term" value="F:endonuclease activity"/>
    <property type="evidence" value="ECO:0007669"/>
    <property type="project" value="UniProtKB-KW"/>
</dbReference>
<dbReference type="PROSITE" id="PS50994">
    <property type="entry name" value="INTEGRASE"/>
    <property type="match status" value="1"/>
</dbReference>
<sequence length="413" mass="45917">MVRTFDGSRPLMDLSALVVLPDAVNDPSIGQSLKLLTLQTPGAGVQQVPMPNASNILLQGLTAQQLNEWLDSLNTPRNASRGEEQIDRVRLATEVTELAEGSMGVNRFVEGLRPEVGQMIKSHLICWQAKPIDELLQYAKYCSDEIELKQKKLKEKAMMMQIKAAQTGVKGALVQQIPQQQGTVMFQPQMRESDRGTHFNNEAIKLLHAALYIEQKLHCSYRPEASGLVEQMNGTLKSRIAKMCAATNLKWPDALPLVLMLMRNTPDRKTGLSPHEILMGRAMRLSAVLANALVNITDDMVLYYYKGLDDVVCSFSQQVQATTLPPIHDPGHNLRAGDWIIVRKHVCKTCLEPHWGGPSLVILKTMTAVKCAGLPNWIHASHTKRVVCPQNYEETLLKAPNTVKQVAVPEPEK</sequence>
<evidence type="ECO:0000256" key="2">
    <source>
        <dbReference type="ARBA" id="ARBA00022695"/>
    </source>
</evidence>
<dbReference type="PANTHER" id="PTHR37984:SF12">
    <property type="entry name" value="RIBONUCLEASE H"/>
    <property type="match status" value="1"/>
</dbReference>
<evidence type="ECO:0000313" key="8">
    <source>
        <dbReference type="Proteomes" id="UP001066276"/>
    </source>
</evidence>
<dbReference type="Gene3D" id="3.30.420.10">
    <property type="entry name" value="Ribonuclease H-like superfamily/Ribonuclease H"/>
    <property type="match status" value="1"/>
</dbReference>
<keyword evidence="1" id="KW-0808">Transferase</keyword>